<gene>
    <name evidence="1" type="ORF">KUCAC02_011497</name>
</gene>
<keyword evidence="2" id="KW-1185">Reference proteome</keyword>
<sequence length="164" mass="17523">NGDSACRQTDVDRQAPGALPSHWWRDPDFTAGSAAPVGCQPSTEQQAPPPPPRKLCPPAQTIPYVRVQPNAPIRPVTLVRVFVAMVTASGATVRNGDSACRQTDVDRQAPGALPSHWWRDPDFTAGSAAPVGCQPSTEQQAPPPPPRKLCPPAQVGRKRKESNP</sequence>
<name>A0ACB9WX35_CHAAC</name>
<protein>
    <submittedName>
        <fullName evidence="1">Uncharacterized protein</fullName>
    </submittedName>
</protein>
<comment type="caution">
    <text evidence="1">The sequence shown here is derived from an EMBL/GenBank/DDBJ whole genome shotgun (WGS) entry which is preliminary data.</text>
</comment>
<feature type="non-terminal residue" evidence="1">
    <location>
        <position position="1"/>
    </location>
</feature>
<organism evidence="1 2">
    <name type="scientific">Chaenocephalus aceratus</name>
    <name type="common">Blackfin icefish</name>
    <name type="synonym">Chaenichthys aceratus</name>
    <dbReference type="NCBI Taxonomy" id="36190"/>
    <lineage>
        <taxon>Eukaryota</taxon>
        <taxon>Metazoa</taxon>
        <taxon>Chordata</taxon>
        <taxon>Craniata</taxon>
        <taxon>Vertebrata</taxon>
        <taxon>Euteleostomi</taxon>
        <taxon>Actinopterygii</taxon>
        <taxon>Neopterygii</taxon>
        <taxon>Teleostei</taxon>
        <taxon>Neoteleostei</taxon>
        <taxon>Acanthomorphata</taxon>
        <taxon>Eupercaria</taxon>
        <taxon>Perciformes</taxon>
        <taxon>Notothenioidei</taxon>
        <taxon>Channichthyidae</taxon>
        <taxon>Chaenocephalus</taxon>
    </lineage>
</organism>
<dbReference type="Proteomes" id="UP001057452">
    <property type="component" value="Chromosome 11"/>
</dbReference>
<reference evidence="1" key="1">
    <citation type="submission" date="2022-05" db="EMBL/GenBank/DDBJ databases">
        <title>Chromosome-level genome of Chaenocephalus aceratus.</title>
        <authorList>
            <person name="Park H."/>
        </authorList>
    </citation>
    <scope>NUCLEOTIDE SEQUENCE</scope>
    <source>
        <strain evidence="1">KU_202001</strain>
    </source>
</reference>
<evidence type="ECO:0000313" key="1">
    <source>
        <dbReference type="EMBL" id="KAI4818136.1"/>
    </source>
</evidence>
<dbReference type="EMBL" id="CM043795">
    <property type="protein sequence ID" value="KAI4818136.1"/>
    <property type="molecule type" value="Genomic_DNA"/>
</dbReference>
<proteinExistence type="predicted"/>
<evidence type="ECO:0000313" key="2">
    <source>
        <dbReference type="Proteomes" id="UP001057452"/>
    </source>
</evidence>
<accession>A0ACB9WX35</accession>